<feature type="compositionally biased region" description="Basic and acidic residues" evidence="2">
    <location>
        <begin position="1"/>
        <end position="15"/>
    </location>
</feature>
<name>A0A7M6DPR6_9CNID</name>
<feature type="domain" description="AATF leucine zipper-containing" evidence="4">
    <location>
        <begin position="199"/>
        <end position="380"/>
    </location>
</feature>
<dbReference type="PANTHER" id="PTHR15565:SF0">
    <property type="entry name" value="PROTEIN AATF"/>
    <property type="match status" value="1"/>
</dbReference>
<evidence type="ECO:0000259" key="4">
    <source>
        <dbReference type="Pfam" id="PF13339"/>
    </source>
</evidence>
<dbReference type="InterPro" id="IPR012617">
    <property type="entry name" value="AATF_C"/>
</dbReference>
<feature type="compositionally biased region" description="Acidic residues" evidence="2">
    <location>
        <begin position="107"/>
        <end position="155"/>
    </location>
</feature>
<proteinExistence type="inferred from homology"/>
<evidence type="ECO:0008006" key="7">
    <source>
        <dbReference type="Google" id="ProtNLM"/>
    </source>
</evidence>
<feature type="domain" description="Apoptosis-antagonizing transcription factor C-terminal" evidence="3">
    <location>
        <begin position="458"/>
        <end position="544"/>
    </location>
</feature>
<sequence length="555" mass="63244">MATKKSLRDSLKELENPASAINFEDSDDELTAAKITELTDEDTDLADVKSFGNLRKKAFQNDEVEPKYSGNKISRKNIEQWSDDGESEDESIEEDEANMSDASGNDNESDSAENSLADDDDNEENKESGNEEQEENEESLSEYEDDDGDFEDGDDGMMNLDLSKIPKELLREDQATLIADEDEEEDINNFMAINQSSEKRKGEATRSQLDILDKLLESRIRLQKSMQVTNTLPQNNQMKNFLKEGGPQIQEAHREAKASLTGMLNNLLKLQEKLFKATNETKKLLSSESTADDAKKRKKKKIDEDEEIPSDTDDEANKSDESEIESESDAENSTEEGNVLNLPSKRKSNLSLDDYEEELSKRHKAFCGYRDTTILKWYDKTRLMTGKMNKGFSAFETSTLQQIKQVLSDKNRLMKRCQLKRTQYKILGKSEEEANPAEEVDSHLTNYDAEIFDDSDFYHEMLKELIERKSNLTNGNEDDPIASGRRWLELQKLRTKTKRKVDTRASKGRKVRYDIHSKLVSFMAPQEIGSMSDQARNDLFSSLFGGMVNNDVIGR</sequence>
<dbReference type="EnsemblMetazoa" id="CLYHEMT020874.1">
    <property type="protein sequence ID" value="CLYHEMP020874.1"/>
    <property type="gene ID" value="CLYHEMG020874"/>
</dbReference>
<feature type="compositionally biased region" description="Acidic residues" evidence="2">
    <location>
        <begin position="304"/>
        <end position="314"/>
    </location>
</feature>
<evidence type="ECO:0000256" key="1">
    <source>
        <dbReference type="ARBA" id="ARBA00008966"/>
    </source>
</evidence>
<dbReference type="RefSeq" id="XP_066930083.1">
    <property type="nucleotide sequence ID" value="XM_067073982.1"/>
</dbReference>
<dbReference type="GeneID" id="136817657"/>
<dbReference type="Pfam" id="PF08164">
    <property type="entry name" value="TRAUB"/>
    <property type="match status" value="1"/>
</dbReference>
<feature type="compositionally biased region" description="Acidic residues" evidence="2">
    <location>
        <begin position="322"/>
        <end position="334"/>
    </location>
</feature>
<evidence type="ECO:0000256" key="2">
    <source>
        <dbReference type="SAM" id="MobiDB-lite"/>
    </source>
</evidence>
<keyword evidence="6" id="KW-1185">Reference proteome</keyword>
<dbReference type="InterPro" id="IPR025160">
    <property type="entry name" value="AATF"/>
</dbReference>
<dbReference type="PANTHER" id="PTHR15565">
    <property type="entry name" value="AATF PROTEIN APOPTOSIS ANTAGONIZING TRANSCRIPTION FACTOR"/>
    <property type="match status" value="1"/>
</dbReference>
<dbReference type="GO" id="GO:0005730">
    <property type="term" value="C:nucleolus"/>
    <property type="evidence" value="ECO:0007669"/>
    <property type="project" value="TreeGrafter"/>
</dbReference>
<organism evidence="5 6">
    <name type="scientific">Clytia hemisphaerica</name>
    <dbReference type="NCBI Taxonomy" id="252671"/>
    <lineage>
        <taxon>Eukaryota</taxon>
        <taxon>Metazoa</taxon>
        <taxon>Cnidaria</taxon>
        <taxon>Hydrozoa</taxon>
        <taxon>Hydroidolina</taxon>
        <taxon>Leptothecata</taxon>
        <taxon>Obeliida</taxon>
        <taxon>Clytiidae</taxon>
        <taxon>Clytia</taxon>
    </lineage>
</organism>
<accession>A0A7M6DPR6</accession>
<feature type="region of interest" description="Disordered" evidence="2">
    <location>
        <begin position="1"/>
        <end position="25"/>
    </location>
</feature>
<evidence type="ECO:0000313" key="5">
    <source>
        <dbReference type="EnsemblMetazoa" id="CLYHEMP020874.1"/>
    </source>
</evidence>
<reference evidence="5" key="1">
    <citation type="submission" date="2021-01" db="UniProtKB">
        <authorList>
            <consortium name="EnsemblMetazoa"/>
        </authorList>
    </citation>
    <scope>IDENTIFICATION</scope>
</reference>
<evidence type="ECO:0000259" key="3">
    <source>
        <dbReference type="Pfam" id="PF08164"/>
    </source>
</evidence>
<protein>
    <recommendedName>
        <fullName evidence="7">Protein AATF</fullName>
    </recommendedName>
</protein>
<evidence type="ECO:0000313" key="6">
    <source>
        <dbReference type="Proteomes" id="UP000594262"/>
    </source>
</evidence>
<dbReference type="Proteomes" id="UP000594262">
    <property type="component" value="Unplaced"/>
</dbReference>
<dbReference type="OrthoDB" id="5783963at2759"/>
<feature type="region of interest" description="Disordered" evidence="2">
    <location>
        <begin position="53"/>
        <end position="161"/>
    </location>
</feature>
<dbReference type="InterPro" id="IPR039223">
    <property type="entry name" value="AATF/Bfr2"/>
</dbReference>
<dbReference type="AlphaFoldDB" id="A0A7M6DPR6"/>
<feature type="region of interest" description="Disordered" evidence="2">
    <location>
        <begin position="284"/>
        <end position="345"/>
    </location>
</feature>
<feature type="compositionally biased region" description="Acidic residues" evidence="2">
    <location>
        <begin position="81"/>
        <end position="98"/>
    </location>
</feature>
<comment type="similarity">
    <text evidence="1">Belongs to the AATF family.</text>
</comment>
<dbReference type="Pfam" id="PF13339">
    <property type="entry name" value="AATF-Che1"/>
    <property type="match status" value="1"/>
</dbReference>